<name>N1QDS1_SPHMS</name>
<evidence type="ECO:0000313" key="10">
    <source>
        <dbReference type="Proteomes" id="UP000016931"/>
    </source>
</evidence>
<dbReference type="InterPro" id="IPR036396">
    <property type="entry name" value="Cyt_P450_sf"/>
</dbReference>
<evidence type="ECO:0000256" key="4">
    <source>
        <dbReference type="ARBA" id="ARBA00023004"/>
    </source>
</evidence>
<dbReference type="Pfam" id="PF00067">
    <property type="entry name" value="p450"/>
    <property type="match status" value="1"/>
</dbReference>
<dbReference type="EMBL" id="KB456269">
    <property type="protein sequence ID" value="EMF09701.1"/>
    <property type="molecule type" value="Genomic_DNA"/>
</dbReference>
<dbReference type="PRINTS" id="PR00385">
    <property type="entry name" value="P450"/>
</dbReference>
<keyword evidence="6" id="KW-0560">Oxidoreductase</keyword>
<evidence type="ECO:0000256" key="5">
    <source>
        <dbReference type="PIRSR" id="PIRSR602401-1"/>
    </source>
</evidence>
<dbReference type="InterPro" id="IPR001128">
    <property type="entry name" value="Cyt_P450"/>
</dbReference>
<dbReference type="PANTHER" id="PTHR24305">
    <property type="entry name" value="CYTOCHROME P450"/>
    <property type="match status" value="1"/>
</dbReference>
<dbReference type="InterPro" id="IPR050121">
    <property type="entry name" value="Cytochrome_P450_monoxygenase"/>
</dbReference>
<organism evidence="9 10">
    <name type="scientific">Sphaerulina musiva (strain SO2202)</name>
    <name type="common">Poplar stem canker fungus</name>
    <name type="synonym">Septoria musiva</name>
    <dbReference type="NCBI Taxonomy" id="692275"/>
    <lineage>
        <taxon>Eukaryota</taxon>
        <taxon>Fungi</taxon>
        <taxon>Dikarya</taxon>
        <taxon>Ascomycota</taxon>
        <taxon>Pezizomycotina</taxon>
        <taxon>Dothideomycetes</taxon>
        <taxon>Dothideomycetidae</taxon>
        <taxon>Mycosphaerellales</taxon>
        <taxon>Mycosphaerellaceae</taxon>
        <taxon>Sphaerulina</taxon>
    </lineage>
</organism>
<keyword evidence="3 5" id="KW-0479">Metal-binding</keyword>
<feature type="region of interest" description="Disordered" evidence="7">
    <location>
        <begin position="221"/>
        <end position="246"/>
    </location>
</feature>
<comment type="cofactor">
    <cofactor evidence="1 5">
        <name>heme</name>
        <dbReference type="ChEBI" id="CHEBI:30413"/>
    </cofactor>
</comment>
<dbReference type="SUPFAM" id="SSF48264">
    <property type="entry name" value="Cytochrome P450"/>
    <property type="match status" value="1"/>
</dbReference>
<evidence type="ECO:0000256" key="7">
    <source>
        <dbReference type="SAM" id="MobiDB-lite"/>
    </source>
</evidence>
<feature type="compositionally biased region" description="Basic and acidic residues" evidence="7">
    <location>
        <begin position="230"/>
        <end position="245"/>
    </location>
</feature>
<dbReference type="InterPro" id="IPR002401">
    <property type="entry name" value="Cyt_P450_E_grp-I"/>
</dbReference>
<feature type="region of interest" description="Disordered" evidence="7">
    <location>
        <begin position="570"/>
        <end position="596"/>
    </location>
</feature>
<keyword evidence="6" id="KW-0503">Monooxygenase</keyword>
<evidence type="ECO:0000256" key="1">
    <source>
        <dbReference type="ARBA" id="ARBA00001971"/>
    </source>
</evidence>
<keyword evidence="5 6" id="KW-0349">Heme</keyword>
<keyword evidence="10" id="KW-1185">Reference proteome</keyword>
<dbReference type="Gene3D" id="1.10.630.10">
    <property type="entry name" value="Cytochrome P450"/>
    <property type="match status" value="1"/>
</dbReference>
<feature type="signal peptide" evidence="8">
    <location>
        <begin position="1"/>
        <end position="20"/>
    </location>
</feature>
<evidence type="ECO:0000256" key="6">
    <source>
        <dbReference type="RuleBase" id="RU000461"/>
    </source>
</evidence>
<evidence type="ECO:0000313" key="9">
    <source>
        <dbReference type="EMBL" id="EMF09701.1"/>
    </source>
</evidence>
<dbReference type="GeneID" id="27904942"/>
<dbReference type="HOGENOM" id="CLU_025001_1_0_1"/>
<accession>N1QDS1</accession>
<dbReference type="PANTHER" id="PTHR24305:SF232">
    <property type="entry name" value="P450, PUTATIVE (EUROFUNG)-RELATED"/>
    <property type="match status" value="1"/>
</dbReference>
<dbReference type="GO" id="GO:0016705">
    <property type="term" value="F:oxidoreductase activity, acting on paired donors, with incorporation or reduction of molecular oxygen"/>
    <property type="evidence" value="ECO:0007669"/>
    <property type="project" value="InterPro"/>
</dbReference>
<evidence type="ECO:0000256" key="2">
    <source>
        <dbReference type="ARBA" id="ARBA00010617"/>
    </source>
</evidence>
<dbReference type="GO" id="GO:0004497">
    <property type="term" value="F:monooxygenase activity"/>
    <property type="evidence" value="ECO:0007669"/>
    <property type="project" value="UniProtKB-KW"/>
</dbReference>
<dbReference type="GO" id="GO:0020037">
    <property type="term" value="F:heme binding"/>
    <property type="evidence" value="ECO:0007669"/>
    <property type="project" value="InterPro"/>
</dbReference>
<dbReference type="RefSeq" id="XP_016757822.1">
    <property type="nucleotide sequence ID" value="XM_016907805.1"/>
</dbReference>
<feature type="binding site" description="axial binding residue" evidence="5">
    <location>
        <position position="538"/>
    </location>
    <ligand>
        <name>heme</name>
        <dbReference type="ChEBI" id="CHEBI:30413"/>
    </ligand>
    <ligandPart>
        <name>Fe</name>
        <dbReference type="ChEBI" id="CHEBI:18248"/>
    </ligandPart>
</feature>
<dbReference type="PRINTS" id="PR00463">
    <property type="entry name" value="EP450I"/>
</dbReference>
<dbReference type="STRING" id="692275.N1QDS1"/>
<dbReference type="GO" id="GO:0005506">
    <property type="term" value="F:iron ion binding"/>
    <property type="evidence" value="ECO:0007669"/>
    <property type="project" value="InterPro"/>
</dbReference>
<dbReference type="OMA" id="VPEMMGY"/>
<feature type="compositionally biased region" description="Basic and acidic residues" evidence="7">
    <location>
        <begin position="577"/>
        <end position="588"/>
    </location>
</feature>
<evidence type="ECO:0000256" key="3">
    <source>
        <dbReference type="ARBA" id="ARBA00022723"/>
    </source>
</evidence>
<keyword evidence="4 5" id="KW-0408">Iron</keyword>
<comment type="similarity">
    <text evidence="2 6">Belongs to the cytochrome P450 family.</text>
</comment>
<protein>
    <submittedName>
        <fullName evidence="9">Cytochrome P450</fullName>
    </submittedName>
</protein>
<dbReference type="InterPro" id="IPR017972">
    <property type="entry name" value="Cyt_P450_CS"/>
</dbReference>
<keyword evidence="8" id="KW-0732">Signal</keyword>
<feature type="chain" id="PRO_5004109756" evidence="8">
    <location>
        <begin position="21"/>
        <end position="623"/>
    </location>
</feature>
<reference evidence="9 10" key="1">
    <citation type="journal article" date="2012" name="PLoS Pathog.">
        <title>Diverse lifestyles and strategies of plant pathogenesis encoded in the genomes of eighteen Dothideomycetes fungi.</title>
        <authorList>
            <person name="Ohm R.A."/>
            <person name="Feau N."/>
            <person name="Henrissat B."/>
            <person name="Schoch C.L."/>
            <person name="Horwitz B.A."/>
            <person name="Barry K.W."/>
            <person name="Condon B.J."/>
            <person name="Copeland A.C."/>
            <person name="Dhillon B."/>
            <person name="Glaser F."/>
            <person name="Hesse C.N."/>
            <person name="Kosti I."/>
            <person name="LaButti K."/>
            <person name="Lindquist E.A."/>
            <person name="Lucas S."/>
            <person name="Salamov A.A."/>
            <person name="Bradshaw R.E."/>
            <person name="Ciuffetti L."/>
            <person name="Hamelin R.C."/>
            <person name="Kema G.H.J."/>
            <person name="Lawrence C."/>
            <person name="Scott J.A."/>
            <person name="Spatafora J.W."/>
            <person name="Turgeon B.G."/>
            <person name="de Wit P.J.G.M."/>
            <person name="Zhong S."/>
            <person name="Goodwin S.B."/>
            <person name="Grigoriev I.V."/>
        </authorList>
    </citation>
    <scope>NUCLEOTIDE SEQUENCE [LARGE SCALE GENOMIC DNA]</scope>
    <source>
        <strain evidence="9 10">SO2202</strain>
    </source>
</reference>
<dbReference type="Proteomes" id="UP000016931">
    <property type="component" value="Unassembled WGS sequence"/>
</dbReference>
<sequence>MADPWLLLLTLSILPLLAYAVYYSLLPKPLAGIPYHQEATRSLLGDMPAMLSHIQRTGEMFSWLGQQCTELQSPLVQVFTRPLSKPWLVLCDFRETQDILLRRTKDFDRSSFTADLFAGLLPDHHIRLATDDPEFRKRRRLGQDLMTPGFLQAVAGPHIYNSAMNLVHLWEQKLQICKSRPFDASRDICHFSLDAVLAFTFGYRAELNATQAQLDYMTSQSGPTALEGEETPKADNDRKPFKFDEGPQNADIEALQSLSHSLETSLKAPFPKLAHWFLRQTSAYKQALLRKENLISRMVREAESRAHDEKEQKHPRLGAAVDSMVRRENELAERESRPPDVHSRIVSDELYGFLLAGHDTLSTSQLWALKLLARHPTSQDKLRTTLQTSLRLAHTEHRSPTASEILKLSCPYLDACIEELFRVSLTTPAIVRTAKRDTTVLGGSVRVPRGTEVVMVWNGSGMQGEGKEGEEEREDFLRFEPERWITTTAENGEEGIEGRKEVFNPNPSFKYGGGGGGGEGGATATMKNMIFSLGPRACFGRKLAYLEFRIWLVLVVWNFRFLGLDGKGGGSSGLAEGGEKGVEDRDRDGDEDEDELLDTDRAWDRLTRVPRECFVRLERVCGE</sequence>
<proteinExistence type="inferred from homology"/>
<feature type="region of interest" description="Disordered" evidence="7">
    <location>
        <begin position="491"/>
        <end position="519"/>
    </location>
</feature>
<gene>
    <name evidence="9" type="ORF">SEPMUDRAFT_158805</name>
</gene>
<evidence type="ECO:0000256" key="8">
    <source>
        <dbReference type="SAM" id="SignalP"/>
    </source>
</evidence>
<dbReference type="eggNOG" id="KOG0159">
    <property type="taxonomic scope" value="Eukaryota"/>
</dbReference>
<dbReference type="PROSITE" id="PS00086">
    <property type="entry name" value="CYTOCHROME_P450"/>
    <property type="match status" value="1"/>
</dbReference>
<dbReference type="AlphaFoldDB" id="N1QDS1"/>